<dbReference type="RefSeq" id="WP_016924463.1">
    <property type="nucleotide sequence ID" value="NZ_KB235944.1"/>
</dbReference>
<name>A0A0M2Q110_PROHO</name>
<protein>
    <recommendedName>
        <fullName evidence="4">DZANK-type domain-containing protein</fullName>
    </recommendedName>
</protein>
<dbReference type="STRING" id="317619.GCA_000332315_04396"/>
<reference evidence="2" key="1">
    <citation type="submission" date="2012-04" db="EMBL/GenBank/DDBJ databases">
        <authorList>
            <person name="Borisov I.G."/>
            <person name="Ivanikova N.V."/>
            <person name="Pinevich A.V."/>
        </authorList>
    </citation>
    <scope>NUCLEOTIDE SEQUENCE</scope>
    <source>
        <strain evidence="2">CALU 1027</strain>
    </source>
</reference>
<feature type="transmembrane region" description="Helical" evidence="1">
    <location>
        <begin position="105"/>
        <end position="122"/>
    </location>
</feature>
<keyword evidence="3" id="KW-1185">Reference proteome</keyword>
<evidence type="ECO:0000313" key="3">
    <source>
        <dbReference type="Proteomes" id="UP000034681"/>
    </source>
</evidence>
<evidence type="ECO:0000256" key="1">
    <source>
        <dbReference type="SAM" id="Phobius"/>
    </source>
</evidence>
<dbReference type="OrthoDB" id="530614at2"/>
<organism evidence="2 3">
    <name type="scientific">Prochlorothrix hollandica PCC 9006 = CALU 1027</name>
    <dbReference type="NCBI Taxonomy" id="317619"/>
    <lineage>
        <taxon>Bacteria</taxon>
        <taxon>Bacillati</taxon>
        <taxon>Cyanobacteriota</taxon>
        <taxon>Cyanophyceae</taxon>
        <taxon>Prochlorotrichales</taxon>
        <taxon>Prochlorotrichaceae</taxon>
        <taxon>Prochlorothrix</taxon>
    </lineage>
</organism>
<keyword evidence="1" id="KW-1133">Transmembrane helix</keyword>
<accession>A0A0M2Q110</accession>
<gene>
    <name evidence="2" type="ORF">PROH_04935</name>
</gene>
<keyword evidence="1" id="KW-0472">Membrane</keyword>
<sequence>MARPCPQCQRSISSDVPTCPHCGVTLVAYGHPGLVIQRSRDGTPLCDTCVYHRDDSCTFPHRPTAQDCTLYRDVSSPEPDLPPRSRRVHLSTGQRLSRWAQNHRGAVILVALVLGALLLQLLG</sequence>
<evidence type="ECO:0008006" key="4">
    <source>
        <dbReference type="Google" id="ProtNLM"/>
    </source>
</evidence>
<comment type="caution">
    <text evidence="2">The sequence shown here is derived from an EMBL/GenBank/DDBJ whole genome shotgun (WGS) entry which is preliminary data.</text>
</comment>
<dbReference type="Proteomes" id="UP000034681">
    <property type="component" value="Unassembled WGS sequence"/>
</dbReference>
<dbReference type="EMBL" id="AJTX02000003">
    <property type="protein sequence ID" value="KKJ00649.1"/>
    <property type="molecule type" value="Genomic_DNA"/>
</dbReference>
<proteinExistence type="predicted"/>
<evidence type="ECO:0000313" key="2">
    <source>
        <dbReference type="EMBL" id="KKJ00649.1"/>
    </source>
</evidence>
<keyword evidence="1" id="KW-0812">Transmembrane</keyword>
<dbReference type="eggNOG" id="ENOG5032T3U">
    <property type="taxonomic scope" value="Bacteria"/>
</dbReference>
<dbReference type="AlphaFoldDB" id="A0A0M2Q110"/>